<comment type="similarity">
    <text evidence="1">Belongs to the thioester dehydratase family. FabZ subfamily.</text>
</comment>
<evidence type="ECO:0000313" key="3">
    <source>
        <dbReference type="EMBL" id="TGJ76953.1"/>
    </source>
</evidence>
<keyword evidence="4" id="KW-1185">Reference proteome</keyword>
<organism evidence="3 4">
    <name type="scientific">Caproiciproducens galactitolivorans</name>
    <dbReference type="NCBI Taxonomy" id="642589"/>
    <lineage>
        <taxon>Bacteria</taxon>
        <taxon>Bacillati</taxon>
        <taxon>Bacillota</taxon>
        <taxon>Clostridia</taxon>
        <taxon>Eubacteriales</taxon>
        <taxon>Acutalibacteraceae</taxon>
        <taxon>Caproiciproducens</taxon>
    </lineage>
</organism>
<dbReference type="InterPro" id="IPR013114">
    <property type="entry name" value="FabA_FabZ"/>
</dbReference>
<dbReference type="Gene3D" id="3.10.129.10">
    <property type="entry name" value="Hotdog Thioesterase"/>
    <property type="match status" value="1"/>
</dbReference>
<dbReference type="SUPFAM" id="SSF54637">
    <property type="entry name" value="Thioesterase/thiol ester dehydrase-isomerase"/>
    <property type="match status" value="1"/>
</dbReference>
<dbReference type="EMBL" id="SRMQ01000003">
    <property type="protein sequence ID" value="TGJ76953.1"/>
    <property type="molecule type" value="Genomic_DNA"/>
</dbReference>
<dbReference type="Proteomes" id="UP000297714">
    <property type="component" value="Unassembled WGS sequence"/>
</dbReference>
<reference evidence="3 4" key="1">
    <citation type="submission" date="2019-04" db="EMBL/GenBank/DDBJ databases">
        <authorList>
            <person name="Poehlein A."/>
            <person name="Bengelsdorf F.R."/>
            <person name="Duerre P."/>
            <person name="Daniel R."/>
        </authorList>
    </citation>
    <scope>NUCLEOTIDE SEQUENCE [LARGE SCALE GENOMIC DNA]</scope>
    <source>
        <strain evidence="3 4">BS-1</strain>
    </source>
</reference>
<dbReference type="Pfam" id="PF07977">
    <property type="entry name" value="FabA"/>
    <property type="match status" value="1"/>
</dbReference>
<dbReference type="InterPro" id="IPR029069">
    <property type="entry name" value="HotDog_dom_sf"/>
</dbReference>
<evidence type="ECO:0000256" key="1">
    <source>
        <dbReference type="ARBA" id="ARBA00009174"/>
    </source>
</evidence>
<comment type="caution">
    <text evidence="3">The sequence shown here is derived from an EMBL/GenBank/DDBJ whole genome shotgun (WGS) entry which is preliminary data.</text>
</comment>
<dbReference type="OrthoDB" id="9772788at2"/>
<protein>
    <submittedName>
        <fullName evidence="3">3-hydroxyacyl-[acyl-carrier-protein] dehydratase FabZ</fullName>
        <ecNumber evidence="3">4.2.1.59</ecNumber>
    </submittedName>
</protein>
<dbReference type="RefSeq" id="WP_135658463.1">
    <property type="nucleotide sequence ID" value="NZ_SRMQ01000003.1"/>
</dbReference>
<dbReference type="AlphaFoldDB" id="A0A4Z0YDQ8"/>
<evidence type="ECO:0000313" key="4">
    <source>
        <dbReference type="Proteomes" id="UP000297714"/>
    </source>
</evidence>
<name>A0A4Z0YDQ8_9FIRM</name>
<dbReference type="EC" id="4.2.1.59" evidence="3"/>
<dbReference type="PANTHER" id="PTHR30272:SF1">
    <property type="entry name" value="3-HYDROXYACYL-[ACYL-CARRIER-PROTEIN] DEHYDRATASE"/>
    <property type="match status" value="1"/>
</dbReference>
<dbReference type="PANTHER" id="PTHR30272">
    <property type="entry name" value="3-HYDROXYACYL-[ACYL-CARRIER-PROTEIN] DEHYDRATASE"/>
    <property type="match status" value="1"/>
</dbReference>
<dbReference type="CDD" id="cd01288">
    <property type="entry name" value="FabZ"/>
    <property type="match status" value="1"/>
</dbReference>
<gene>
    <name evidence="3" type="primary">fabZ</name>
    <name evidence="3" type="ORF">CAGA_10260</name>
</gene>
<proteinExistence type="inferred from homology"/>
<dbReference type="NCBIfam" id="NF000582">
    <property type="entry name" value="PRK00006.1"/>
    <property type="match status" value="1"/>
</dbReference>
<sequence>MDREEIKKILPHREPMLLIDHVEKADDDRALGRYTVKGDEWFLQGHFPGNPVVPGVVLCEMMAQACCILIGESTEGKTPYFTGLNKVRFKRKVLPGDTLEIECILTNQRGPFYFASAKGLVGGKLAVSGELSFALIED</sequence>
<evidence type="ECO:0000256" key="2">
    <source>
        <dbReference type="ARBA" id="ARBA00023239"/>
    </source>
</evidence>
<accession>A0A4Z0YDQ8</accession>
<keyword evidence="2 3" id="KW-0456">Lyase</keyword>
<dbReference type="GO" id="GO:0019171">
    <property type="term" value="F:(3R)-hydroxyacyl-[acyl-carrier-protein] dehydratase activity"/>
    <property type="evidence" value="ECO:0007669"/>
    <property type="project" value="UniProtKB-EC"/>
</dbReference>